<dbReference type="Proteomes" id="UP001500736">
    <property type="component" value="Unassembled WGS sequence"/>
</dbReference>
<keyword evidence="2" id="KW-1185">Reference proteome</keyword>
<proteinExistence type="predicted"/>
<protein>
    <submittedName>
        <fullName evidence="1">Uncharacterized protein</fullName>
    </submittedName>
</protein>
<evidence type="ECO:0000313" key="2">
    <source>
        <dbReference type="Proteomes" id="UP001500736"/>
    </source>
</evidence>
<accession>A0ABN1JNQ1</accession>
<dbReference type="EMBL" id="BAAAGF010000002">
    <property type="protein sequence ID" value="GAA0743100.1"/>
    <property type="molecule type" value="Genomic_DNA"/>
</dbReference>
<evidence type="ECO:0000313" key="1">
    <source>
        <dbReference type="EMBL" id="GAA0743100.1"/>
    </source>
</evidence>
<organism evidence="1 2">
    <name type="scientific">Gaetbulibacter jejuensis</name>
    <dbReference type="NCBI Taxonomy" id="584607"/>
    <lineage>
        <taxon>Bacteria</taxon>
        <taxon>Pseudomonadati</taxon>
        <taxon>Bacteroidota</taxon>
        <taxon>Flavobacteriia</taxon>
        <taxon>Flavobacteriales</taxon>
        <taxon>Flavobacteriaceae</taxon>
        <taxon>Gaetbulibacter</taxon>
    </lineage>
</organism>
<sequence>MATNYDYYNIEIADIWQHEHEQFLVGNTSDRLAKTIIDKAEEIIIRKGEVNFTVDLGVNVPKTDKTYYLRHLNDFKRDSKSLNGRYDLNYFFNKHSCYQYEQNIIIKPESFDFDFWFALKLRQYDSKLIEISNFLNFQLESSFNNNPSEILDFLKIVTKQFKDDLLSDRVIEIVEDWIGNHSAISSVEKEVNLVDDRIILRIKYNRTKLFEVLKPYFDDKEHEKLNSLLSENEIKNKICFKSNANQFVMVFRQLHLHQQIIGKLVNTEKWICKHFTYYGKNKIHSGFNLEYVHKKLTQNFYDIPNSKRIDLPGLDYIKSK</sequence>
<gene>
    <name evidence="1" type="ORF">GCM10009431_15900</name>
</gene>
<name>A0ABN1JNQ1_9FLAO</name>
<dbReference type="RefSeq" id="WP_343797260.1">
    <property type="nucleotide sequence ID" value="NZ_BAAAGF010000002.1"/>
</dbReference>
<reference evidence="1 2" key="1">
    <citation type="journal article" date="2019" name="Int. J. Syst. Evol. Microbiol.">
        <title>The Global Catalogue of Microorganisms (GCM) 10K type strain sequencing project: providing services to taxonomists for standard genome sequencing and annotation.</title>
        <authorList>
            <consortium name="The Broad Institute Genomics Platform"/>
            <consortium name="The Broad Institute Genome Sequencing Center for Infectious Disease"/>
            <person name="Wu L."/>
            <person name="Ma J."/>
        </authorList>
    </citation>
    <scope>NUCLEOTIDE SEQUENCE [LARGE SCALE GENOMIC DNA]</scope>
    <source>
        <strain evidence="1 2">JCM 15976</strain>
    </source>
</reference>
<comment type="caution">
    <text evidence="1">The sequence shown here is derived from an EMBL/GenBank/DDBJ whole genome shotgun (WGS) entry which is preliminary data.</text>
</comment>